<evidence type="ECO:0000256" key="5">
    <source>
        <dbReference type="ARBA" id="ARBA00022989"/>
    </source>
</evidence>
<evidence type="ECO:0000256" key="1">
    <source>
        <dbReference type="ARBA" id="ARBA00004651"/>
    </source>
</evidence>
<evidence type="ECO:0000256" key="2">
    <source>
        <dbReference type="ARBA" id="ARBA00022448"/>
    </source>
</evidence>
<keyword evidence="6 7" id="KW-0472">Membrane</keyword>
<keyword evidence="3" id="KW-1003">Cell membrane</keyword>
<dbReference type="PANTHER" id="PTHR30151">
    <property type="entry name" value="ALKANE SULFONATE ABC TRANSPORTER-RELATED, MEMBRANE SUBUNIT"/>
    <property type="match status" value="1"/>
</dbReference>
<dbReference type="GO" id="GO:0055085">
    <property type="term" value="P:transmembrane transport"/>
    <property type="evidence" value="ECO:0007669"/>
    <property type="project" value="InterPro"/>
</dbReference>
<comment type="similarity">
    <text evidence="7">Belongs to the binding-protein-dependent transport system permease family.</text>
</comment>
<keyword evidence="2 7" id="KW-0813">Transport</keyword>
<feature type="transmembrane region" description="Helical" evidence="7">
    <location>
        <begin position="258"/>
        <end position="279"/>
    </location>
</feature>
<comment type="subcellular location">
    <subcellularLocation>
        <location evidence="1 7">Cell membrane</location>
        <topology evidence="1 7">Multi-pass membrane protein</topology>
    </subcellularLocation>
</comment>
<feature type="transmembrane region" description="Helical" evidence="7">
    <location>
        <begin position="123"/>
        <end position="144"/>
    </location>
</feature>
<reference evidence="9" key="2">
    <citation type="submission" date="2021-04" db="EMBL/GenBank/DDBJ databases">
        <authorList>
            <person name="Gilroy R."/>
        </authorList>
    </citation>
    <scope>NUCLEOTIDE SEQUENCE</scope>
    <source>
        <strain evidence="9">CHK33-5263</strain>
    </source>
</reference>
<feature type="transmembrane region" description="Helical" evidence="7">
    <location>
        <begin position="21"/>
        <end position="44"/>
    </location>
</feature>
<evidence type="ECO:0000256" key="3">
    <source>
        <dbReference type="ARBA" id="ARBA00022475"/>
    </source>
</evidence>
<dbReference type="PROSITE" id="PS50928">
    <property type="entry name" value="ABC_TM1"/>
    <property type="match status" value="1"/>
</dbReference>
<evidence type="ECO:0000259" key="8">
    <source>
        <dbReference type="PROSITE" id="PS50928"/>
    </source>
</evidence>
<dbReference type="Proteomes" id="UP000824044">
    <property type="component" value="Unassembled WGS sequence"/>
</dbReference>
<comment type="caution">
    <text evidence="9">The sequence shown here is derived from an EMBL/GenBank/DDBJ whole genome shotgun (WGS) entry which is preliminary data.</text>
</comment>
<evidence type="ECO:0000313" key="10">
    <source>
        <dbReference type="Proteomes" id="UP000824044"/>
    </source>
</evidence>
<proteinExistence type="inferred from homology"/>
<evidence type="ECO:0000256" key="7">
    <source>
        <dbReference type="RuleBase" id="RU363032"/>
    </source>
</evidence>
<dbReference type="EMBL" id="DXBS01000073">
    <property type="protein sequence ID" value="HIZ24586.1"/>
    <property type="molecule type" value="Genomic_DNA"/>
</dbReference>
<dbReference type="Pfam" id="PF00528">
    <property type="entry name" value="BPD_transp_1"/>
    <property type="match status" value="1"/>
</dbReference>
<keyword evidence="5 7" id="KW-1133">Transmembrane helix</keyword>
<dbReference type="InterPro" id="IPR035906">
    <property type="entry name" value="MetI-like_sf"/>
</dbReference>
<name>A0A9D2IVD0_9FIRM</name>
<reference evidence="9" key="1">
    <citation type="journal article" date="2021" name="PeerJ">
        <title>Extensive microbial diversity within the chicken gut microbiome revealed by metagenomics and culture.</title>
        <authorList>
            <person name="Gilroy R."/>
            <person name="Ravi A."/>
            <person name="Getino M."/>
            <person name="Pursley I."/>
            <person name="Horton D.L."/>
            <person name="Alikhan N.F."/>
            <person name="Baker D."/>
            <person name="Gharbi K."/>
            <person name="Hall N."/>
            <person name="Watson M."/>
            <person name="Adriaenssens E.M."/>
            <person name="Foster-Nyarko E."/>
            <person name="Jarju S."/>
            <person name="Secka A."/>
            <person name="Antonio M."/>
            <person name="Oren A."/>
            <person name="Chaudhuri R.R."/>
            <person name="La Ragione R."/>
            <person name="Hildebrand F."/>
            <person name="Pallen M.J."/>
        </authorList>
    </citation>
    <scope>NUCLEOTIDE SEQUENCE</scope>
    <source>
        <strain evidence="9">CHK33-5263</strain>
    </source>
</reference>
<feature type="transmembrane region" description="Helical" evidence="7">
    <location>
        <begin position="94"/>
        <end position="117"/>
    </location>
</feature>
<evidence type="ECO:0000313" key="9">
    <source>
        <dbReference type="EMBL" id="HIZ24586.1"/>
    </source>
</evidence>
<sequence length="293" mass="31886">MKKTNHKLRRFRYYWSKIDGAVYFLVLVVLIFVLWQVGALHAVLGQTYSQLPFPFDKTFTTTNALTQVTTTTTSIGIFNYAVANFGTMMYNAGITLSALIPGYLLGALLGYGCALLATVCRKWGGGVLVILTILVSAPVVALAPAINNMFGSEAPYAAKLVIVIITCMAGMAVNAYKGLNTVKPYSGDLMKVYNASSATSFVKMRLPASLPNTFTALKINVATAMTAVFISEIYAYTTSIGLGKVFKTAFDTQNRTAAWAYIFLAVIIGLIMYAIVATIEKRAIRWHASQRKS</sequence>
<dbReference type="SUPFAM" id="SSF161098">
    <property type="entry name" value="MetI-like"/>
    <property type="match status" value="1"/>
</dbReference>
<dbReference type="PANTHER" id="PTHR30151:SF0">
    <property type="entry name" value="ABC TRANSPORTER PERMEASE PROTEIN MJ0413-RELATED"/>
    <property type="match status" value="1"/>
</dbReference>
<feature type="transmembrane region" description="Helical" evidence="7">
    <location>
        <begin position="156"/>
        <end position="176"/>
    </location>
</feature>
<organism evidence="9 10">
    <name type="scientific">Candidatus Gallimonas intestinigallinarum</name>
    <dbReference type="NCBI Taxonomy" id="2838604"/>
    <lineage>
        <taxon>Bacteria</taxon>
        <taxon>Bacillati</taxon>
        <taxon>Bacillota</taxon>
        <taxon>Clostridia</taxon>
        <taxon>Candidatus Gallimonas</taxon>
    </lineage>
</organism>
<keyword evidence="4 7" id="KW-0812">Transmembrane</keyword>
<evidence type="ECO:0000256" key="6">
    <source>
        <dbReference type="ARBA" id="ARBA00023136"/>
    </source>
</evidence>
<feature type="domain" description="ABC transmembrane type-1" evidence="8">
    <location>
        <begin position="88"/>
        <end position="280"/>
    </location>
</feature>
<dbReference type="GO" id="GO:0005886">
    <property type="term" value="C:plasma membrane"/>
    <property type="evidence" value="ECO:0007669"/>
    <property type="project" value="UniProtKB-SubCell"/>
</dbReference>
<dbReference type="InterPro" id="IPR000515">
    <property type="entry name" value="MetI-like"/>
</dbReference>
<accession>A0A9D2IVD0</accession>
<dbReference type="Gene3D" id="1.10.3720.10">
    <property type="entry name" value="MetI-like"/>
    <property type="match status" value="1"/>
</dbReference>
<evidence type="ECO:0000256" key="4">
    <source>
        <dbReference type="ARBA" id="ARBA00022692"/>
    </source>
</evidence>
<gene>
    <name evidence="9" type="ORF">H9812_03810</name>
</gene>
<dbReference type="AlphaFoldDB" id="A0A9D2IVD0"/>
<protein>
    <submittedName>
        <fullName evidence="9">ABC transporter permease subunit</fullName>
    </submittedName>
</protein>